<evidence type="ECO:0000313" key="1">
    <source>
        <dbReference type="EMBL" id="EXI82491.1"/>
    </source>
</evidence>
<comment type="caution">
    <text evidence="1">The sequence shown here is derived from an EMBL/GenBank/DDBJ whole genome shotgun (WGS) entry which is preliminary data.</text>
</comment>
<evidence type="ECO:0008006" key="3">
    <source>
        <dbReference type="Google" id="ProtNLM"/>
    </source>
</evidence>
<reference evidence="1 2" key="1">
    <citation type="submission" date="2014-02" db="EMBL/GenBank/DDBJ databases">
        <title>Expanding our view of genomic diversity in Candidatus Accumulibacter clades.</title>
        <authorList>
            <person name="Skennerton C.T."/>
            <person name="Barr J.J."/>
            <person name="Slater F.R."/>
            <person name="Bond P.L."/>
            <person name="Tyson G.W."/>
        </authorList>
    </citation>
    <scope>NUCLEOTIDE SEQUENCE [LARGE SCALE GENOMIC DNA]</scope>
    <source>
        <strain evidence="2">BA-92</strain>
    </source>
</reference>
<dbReference type="Pfam" id="PF13618">
    <property type="entry name" value="Gluconate_2-dh3"/>
    <property type="match status" value="1"/>
</dbReference>
<dbReference type="Proteomes" id="UP000021816">
    <property type="component" value="Unassembled WGS sequence"/>
</dbReference>
<dbReference type="PATRIC" id="fig|1454003.3.peg.611"/>
<name>A0A011P4I4_9PROT</name>
<protein>
    <recommendedName>
        <fullName evidence="3">Gluconate 2-dehydrogenase subunit 3 family protein</fullName>
    </recommendedName>
</protein>
<proteinExistence type="predicted"/>
<evidence type="ECO:0000313" key="2">
    <source>
        <dbReference type="Proteomes" id="UP000021816"/>
    </source>
</evidence>
<dbReference type="AlphaFoldDB" id="A0A011P4I4"/>
<sequence>MPVTRRRLLAAFGSSLIAALAAWWWWPRKVEPPTVESTPAASGNAGFRAWIDTLVPAEADFPGAVALGVAERMQELIGEQPAYAALTRAALEWLDERARAQGGNGFATLPEVDRQSIVSAALASAPGSTPRTFFQATLDDALFHTYADESAWVNLGYAGPPQPIGFPDQQRPPGRG</sequence>
<dbReference type="STRING" id="1454003.AW10_00599"/>
<dbReference type="InterPro" id="IPR027056">
    <property type="entry name" value="Gluconate_2DH_su3"/>
</dbReference>
<accession>A0A011P4I4</accession>
<organism evidence="1 2">
    <name type="scientific">Candidatus Accumulibacter appositus</name>
    <dbReference type="NCBI Taxonomy" id="1454003"/>
    <lineage>
        <taxon>Bacteria</taxon>
        <taxon>Pseudomonadati</taxon>
        <taxon>Pseudomonadota</taxon>
        <taxon>Betaproteobacteria</taxon>
        <taxon>Candidatus Accumulibacter</taxon>
    </lineage>
</organism>
<gene>
    <name evidence="1" type="ORF">AW10_00599</name>
</gene>
<dbReference type="EMBL" id="JEMX01000011">
    <property type="protein sequence ID" value="EXI82491.1"/>
    <property type="molecule type" value="Genomic_DNA"/>
</dbReference>